<dbReference type="SUPFAM" id="SSF48056">
    <property type="entry name" value="Di-copper centre-containing domain"/>
    <property type="match status" value="1"/>
</dbReference>
<evidence type="ECO:0000313" key="18">
    <source>
        <dbReference type="EMBL" id="CAH3019963.1"/>
    </source>
</evidence>
<evidence type="ECO:0000256" key="2">
    <source>
        <dbReference type="ARBA" id="ARBA00011906"/>
    </source>
</evidence>
<dbReference type="InterPro" id="IPR002049">
    <property type="entry name" value="LE_dom"/>
</dbReference>
<dbReference type="PRINTS" id="PR00092">
    <property type="entry name" value="TYROSINASE"/>
</dbReference>
<sequence length="543" mass="62072">MTVSIIGLFVATLCLHRVQSQFPRVCVNFESLKNKTCCPTPNGFNAPCGSDGDRGECRDLIVRRWDRTYSHYQEFHKKDERHNWPNAFFNRTCACKANFAGYDCSECKYGYYGDDCNQKKIPKRRNFTKLSTEEQDRCMSYINKTRYVNSDFVVSTSSYQKIQEQINEGRDPVALFHNITTYDIFTFLHYYAANGTGIDFAHEGQGFITWHRGYLLAWERTIQKVNQDDEFAIPYWDWTKNKDKCEICTKDLLGVTGQDGIVTGKYFNDWYTICTPEQTLGMNKVCHPADKKPGLERLKDGDKEKNEEMGYHMNYPTKKEVDFALSFETFDLPPYTKESSCNFRNILEGFVNTSTGYRLPNSHCLHNQVHLAIGGAMNSTLSASNDPIFLLHHSFVDRILEKWLRKYKKNASVLSSYDAPIGHNRGDAIVPLFPVCTHEDFFKVSFELGYDFEDVDEEGYSPDDGDSPAVLGLCPVISDTANTSKNCERYKTASIILIPISLVLLIILLTVVGIVCRRFRKMSKENAETQPLVTAKSVSPEIT</sequence>
<evidence type="ECO:0000256" key="6">
    <source>
        <dbReference type="ARBA" id="ARBA00023002"/>
    </source>
</evidence>
<evidence type="ECO:0000256" key="9">
    <source>
        <dbReference type="ARBA" id="ARBA00023136"/>
    </source>
</evidence>
<dbReference type="EC" id="1.14.18.1" evidence="2"/>
<reference evidence="18 19" key="1">
    <citation type="submission" date="2022-05" db="EMBL/GenBank/DDBJ databases">
        <authorList>
            <consortium name="Genoscope - CEA"/>
            <person name="William W."/>
        </authorList>
    </citation>
    <scope>NUCLEOTIDE SEQUENCE [LARGE SCALE GENOMIC DNA]</scope>
</reference>
<organism evidence="18 19">
    <name type="scientific">Porites evermanni</name>
    <dbReference type="NCBI Taxonomy" id="104178"/>
    <lineage>
        <taxon>Eukaryota</taxon>
        <taxon>Metazoa</taxon>
        <taxon>Cnidaria</taxon>
        <taxon>Anthozoa</taxon>
        <taxon>Hexacorallia</taxon>
        <taxon>Scleractinia</taxon>
        <taxon>Fungiina</taxon>
        <taxon>Poritidae</taxon>
        <taxon>Porites</taxon>
    </lineage>
</organism>
<feature type="domain" description="Tyrosinase copper-binding" evidence="17">
    <location>
        <begin position="386"/>
        <end position="397"/>
    </location>
</feature>
<feature type="signal peptide" evidence="15">
    <location>
        <begin position="1"/>
        <end position="20"/>
    </location>
</feature>
<dbReference type="EMBL" id="CALNXI010000132">
    <property type="protein sequence ID" value="CAH3019963.1"/>
    <property type="molecule type" value="Genomic_DNA"/>
</dbReference>
<accession>A0ABN8LRQ1</accession>
<evidence type="ECO:0000256" key="12">
    <source>
        <dbReference type="ARBA" id="ARBA00042251"/>
    </source>
</evidence>
<evidence type="ECO:0000256" key="3">
    <source>
        <dbReference type="ARBA" id="ARBA00022692"/>
    </source>
</evidence>
<dbReference type="Pfam" id="PF00053">
    <property type="entry name" value="EGF_laminin"/>
    <property type="match status" value="1"/>
</dbReference>
<evidence type="ECO:0000256" key="13">
    <source>
        <dbReference type="ARBA" id="ARBA00046288"/>
    </source>
</evidence>
<dbReference type="InterPro" id="IPR002227">
    <property type="entry name" value="Tyrosinase_Cu-bd"/>
</dbReference>
<gene>
    <name evidence="18" type="ORF">PEVE_00005072</name>
</gene>
<keyword evidence="3 14" id="KW-0812">Transmembrane</keyword>
<dbReference type="PANTHER" id="PTHR11474">
    <property type="entry name" value="TYROSINASE FAMILY MEMBER"/>
    <property type="match status" value="1"/>
</dbReference>
<comment type="caution">
    <text evidence="18">The sequence shown here is derived from an EMBL/GenBank/DDBJ whole genome shotgun (WGS) entry which is preliminary data.</text>
</comment>
<keyword evidence="5 15" id="KW-0732">Signal</keyword>
<keyword evidence="4" id="KW-0479">Metal-binding</keyword>
<evidence type="ECO:0000256" key="11">
    <source>
        <dbReference type="ARBA" id="ARBA00039304"/>
    </source>
</evidence>
<evidence type="ECO:0000313" key="19">
    <source>
        <dbReference type="Proteomes" id="UP001159427"/>
    </source>
</evidence>
<comment type="cofactor">
    <cofactor evidence="1">
        <name>Cu(2+)</name>
        <dbReference type="ChEBI" id="CHEBI:29036"/>
    </cofactor>
</comment>
<evidence type="ECO:0000256" key="4">
    <source>
        <dbReference type="ARBA" id="ARBA00022723"/>
    </source>
</evidence>
<evidence type="ECO:0000256" key="10">
    <source>
        <dbReference type="ARBA" id="ARBA00023180"/>
    </source>
</evidence>
<proteinExistence type="predicted"/>
<evidence type="ECO:0000256" key="5">
    <source>
        <dbReference type="ARBA" id="ARBA00022729"/>
    </source>
</evidence>
<protein>
    <recommendedName>
        <fullName evidence="11">Tyrosinase</fullName>
        <ecNumber evidence="2">1.14.18.1</ecNumber>
    </recommendedName>
    <alternativeName>
        <fullName evidence="12">Monophenol monooxygenase</fullName>
    </alternativeName>
</protein>
<keyword evidence="14" id="KW-1133">Transmembrane helix</keyword>
<dbReference type="InterPro" id="IPR008922">
    <property type="entry name" value="Di-copper_centre_dom_sf"/>
</dbReference>
<keyword evidence="8" id="KW-0503">Monooxygenase</keyword>
<evidence type="ECO:0000256" key="7">
    <source>
        <dbReference type="ARBA" id="ARBA00023008"/>
    </source>
</evidence>
<keyword evidence="9 14" id="KW-0472">Membrane</keyword>
<evidence type="ECO:0000256" key="15">
    <source>
        <dbReference type="SAM" id="SignalP"/>
    </source>
</evidence>
<feature type="transmembrane region" description="Helical" evidence="14">
    <location>
        <begin position="493"/>
        <end position="516"/>
    </location>
</feature>
<evidence type="ECO:0000256" key="8">
    <source>
        <dbReference type="ARBA" id="ARBA00023033"/>
    </source>
</evidence>
<dbReference type="InterPro" id="IPR050316">
    <property type="entry name" value="Tyrosinase/Hemocyanin"/>
</dbReference>
<comment type="subcellular location">
    <subcellularLocation>
        <location evidence="13">Endomembrane system</location>
        <topology evidence="13">Single-pass type I membrane protein</topology>
    </subcellularLocation>
</comment>
<dbReference type="Proteomes" id="UP001159427">
    <property type="component" value="Unassembled WGS sequence"/>
</dbReference>
<evidence type="ECO:0000259" key="17">
    <source>
        <dbReference type="PROSITE" id="PS00498"/>
    </source>
</evidence>
<keyword evidence="19" id="KW-1185">Reference proteome</keyword>
<name>A0ABN8LRQ1_9CNID</name>
<dbReference type="PROSITE" id="PS00498">
    <property type="entry name" value="TYROSINASE_2"/>
    <property type="match status" value="1"/>
</dbReference>
<keyword evidence="7" id="KW-0186">Copper</keyword>
<keyword evidence="6" id="KW-0560">Oxidoreductase</keyword>
<feature type="chain" id="PRO_5047239766" description="Tyrosinase" evidence="15">
    <location>
        <begin position="21"/>
        <end position="543"/>
    </location>
</feature>
<dbReference type="PANTHER" id="PTHR11474:SF124">
    <property type="entry name" value="TYROSINASE"/>
    <property type="match status" value="1"/>
</dbReference>
<feature type="domain" description="Tyrosinase copper-binding" evidence="16">
    <location>
        <begin position="202"/>
        <end position="219"/>
    </location>
</feature>
<evidence type="ECO:0000259" key="16">
    <source>
        <dbReference type="PROSITE" id="PS00497"/>
    </source>
</evidence>
<dbReference type="CDD" id="cd00055">
    <property type="entry name" value="EGF_Lam"/>
    <property type="match status" value="1"/>
</dbReference>
<keyword evidence="10" id="KW-0325">Glycoprotein</keyword>
<dbReference type="PROSITE" id="PS00497">
    <property type="entry name" value="TYROSINASE_1"/>
    <property type="match status" value="1"/>
</dbReference>
<evidence type="ECO:0000256" key="1">
    <source>
        <dbReference type="ARBA" id="ARBA00001973"/>
    </source>
</evidence>
<dbReference type="Pfam" id="PF00264">
    <property type="entry name" value="Tyrosinase"/>
    <property type="match status" value="1"/>
</dbReference>
<dbReference type="Gene3D" id="1.10.1280.10">
    <property type="entry name" value="Di-copper center containing domain from catechol oxidase"/>
    <property type="match status" value="1"/>
</dbReference>
<evidence type="ECO:0000256" key="14">
    <source>
        <dbReference type="SAM" id="Phobius"/>
    </source>
</evidence>